<dbReference type="Proteomes" id="UP000023152">
    <property type="component" value="Unassembled WGS sequence"/>
</dbReference>
<feature type="active site" description="Proton acceptor" evidence="10">
    <location>
        <position position="351"/>
    </location>
</feature>
<keyword evidence="5 11" id="KW-0808">Transferase</keyword>
<comment type="catalytic activity">
    <reaction evidence="11">
        <text>adenosine + ATP = AMP + ADP + H(+)</text>
        <dbReference type="Rhea" id="RHEA:20824"/>
        <dbReference type="ChEBI" id="CHEBI:15378"/>
        <dbReference type="ChEBI" id="CHEBI:16335"/>
        <dbReference type="ChEBI" id="CHEBI:30616"/>
        <dbReference type="ChEBI" id="CHEBI:456215"/>
        <dbReference type="ChEBI" id="CHEBI:456216"/>
        <dbReference type="EC" id="2.7.1.20"/>
    </reaction>
</comment>
<dbReference type="SUPFAM" id="SSF53613">
    <property type="entry name" value="Ribokinase-like"/>
    <property type="match status" value="1"/>
</dbReference>
<evidence type="ECO:0000256" key="3">
    <source>
        <dbReference type="ARBA" id="ARBA00010688"/>
    </source>
</evidence>
<accession>X6MPV2</accession>
<feature type="domain" description="Carbohydrate kinase PfkB" evidence="12">
    <location>
        <begin position="58"/>
        <end position="162"/>
    </location>
</feature>
<evidence type="ECO:0000313" key="14">
    <source>
        <dbReference type="Proteomes" id="UP000023152"/>
    </source>
</evidence>
<dbReference type="PANTHER" id="PTHR45769:SF3">
    <property type="entry name" value="ADENOSINE KINASE"/>
    <property type="match status" value="1"/>
</dbReference>
<dbReference type="GO" id="GO:0005524">
    <property type="term" value="F:ATP binding"/>
    <property type="evidence" value="ECO:0007669"/>
    <property type="project" value="UniProtKB-UniRule"/>
</dbReference>
<dbReference type="OMA" id="RTMCTYL"/>
<dbReference type="UniPathway" id="UPA00588">
    <property type="reaction ID" value="UER00659"/>
</dbReference>
<dbReference type="EMBL" id="ASPP01018869">
    <property type="protein sequence ID" value="ETO15706.1"/>
    <property type="molecule type" value="Genomic_DNA"/>
</dbReference>
<evidence type="ECO:0000256" key="2">
    <source>
        <dbReference type="ARBA" id="ARBA00004801"/>
    </source>
</evidence>
<dbReference type="GO" id="GO:0006144">
    <property type="term" value="P:purine nucleobase metabolic process"/>
    <property type="evidence" value="ECO:0007669"/>
    <property type="project" value="TreeGrafter"/>
</dbReference>
<organism evidence="13 14">
    <name type="scientific">Reticulomyxa filosa</name>
    <dbReference type="NCBI Taxonomy" id="46433"/>
    <lineage>
        <taxon>Eukaryota</taxon>
        <taxon>Sar</taxon>
        <taxon>Rhizaria</taxon>
        <taxon>Retaria</taxon>
        <taxon>Foraminifera</taxon>
        <taxon>Monothalamids</taxon>
        <taxon>Reticulomyxidae</taxon>
        <taxon>Reticulomyxa</taxon>
    </lineage>
</organism>
<comment type="cofactor">
    <cofactor evidence="1 11">
        <name>Mg(2+)</name>
        <dbReference type="ChEBI" id="CHEBI:18420"/>
    </cofactor>
</comment>
<keyword evidence="9 11" id="KW-0067">ATP-binding</keyword>
<dbReference type="AlphaFoldDB" id="X6MPV2"/>
<dbReference type="GO" id="GO:0044209">
    <property type="term" value="P:AMP salvage"/>
    <property type="evidence" value="ECO:0007669"/>
    <property type="project" value="UniProtKB-UniRule"/>
</dbReference>
<evidence type="ECO:0000256" key="1">
    <source>
        <dbReference type="ARBA" id="ARBA00001946"/>
    </source>
</evidence>
<keyword evidence="8 11" id="KW-0418">Kinase</keyword>
<evidence type="ECO:0000259" key="12">
    <source>
        <dbReference type="Pfam" id="PF00294"/>
    </source>
</evidence>
<evidence type="ECO:0000256" key="11">
    <source>
        <dbReference type="RuleBase" id="RU368116"/>
    </source>
</evidence>
<evidence type="ECO:0000256" key="9">
    <source>
        <dbReference type="ARBA" id="ARBA00022840"/>
    </source>
</evidence>
<evidence type="ECO:0000256" key="4">
    <source>
        <dbReference type="ARBA" id="ARBA00012119"/>
    </source>
</evidence>
<dbReference type="CDD" id="cd01168">
    <property type="entry name" value="adenosine_kinase"/>
    <property type="match status" value="1"/>
</dbReference>
<dbReference type="InterPro" id="IPR011611">
    <property type="entry name" value="PfkB_dom"/>
</dbReference>
<reference evidence="13 14" key="1">
    <citation type="journal article" date="2013" name="Curr. Biol.">
        <title>The Genome of the Foraminiferan Reticulomyxa filosa.</title>
        <authorList>
            <person name="Glockner G."/>
            <person name="Hulsmann N."/>
            <person name="Schleicher M."/>
            <person name="Noegel A.A."/>
            <person name="Eichinger L."/>
            <person name="Gallinger C."/>
            <person name="Pawlowski J."/>
            <person name="Sierra R."/>
            <person name="Euteneuer U."/>
            <person name="Pillet L."/>
            <person name="Moustafa A."/>
            <person name="Platzer M."/>
            <person name="Groth M."/>
            <person name="Szafranski K."/>
            <person name="Schliwa M."/>
        </authorList>
    </citation>
    <scope>NUCLEOTIDE SEQUENCE [LARGE SCALE GENOMIC DNA]</scope>
</reference>
<evidence type="ECO:0000256" key="6">
    <source>
        <dbReference type="ARBA" id="ARBA00022726"/>
    </source>
</evidence>
<dbReference type="GO" id="GO:0005634">
    <property type="term" value="C:nucleus"/>
    <property type="evidence" value="ECO:0007669"/>
    <property type="project" value="TreeGrafter"/>
</dbReference>
<comment type="pathway">
    <text evidence="2 11">Purine metabolism; AMP biosynthesis via salvage pathway; AMP from adenosine: step 1/1.</text>
</comment>
<dbReference type="InterPro" id="IPR001805">
    <property type="entry name" value="Adenokinase"/>
</dbReference>
<evidence type="ECO:0000256" key="8">
    <source>
        <dbReference type="ARBA" id="ARBA00022777"/>
    </source>
</evidence>
<dbReference type="EC" id="2.7.1.20" evidence="4 11"/>
<comment type="similarity">
    <text evidence="3 11">Belongs to the carbohydrate kinase PfkB family.</text>
</comment>
<comment type="function">
    <text evidence="11">ATP dependent phosphorylation of adenosine and other related nucleoside analogs to monophosphate derivatives.</text>
</comment>
<dbReference type="GO" id="GO:0004001">
    <property type="term" value="F:adenosine kinase activity"/>
    <property type="evidence" value="ECO:0007669"/>
    <property type="project" value="UniProtKB-UniRule"/>
</dbReference>
<name>X6MPV2_RETFI</name>
<dbReference type="InterPro" id="IPR029056">
    <property type="entry name" value="Ribokinase-like"/>
</dbReference>
<dbReference type="OrthoDB" id="432447at2759"/>
<dbReference type="Gene3D" id="3.30.1110.10">
    <property type="match status" value="1"/>
</dbReference>
<evidence type="ECO:0000313" key="13">
    <source>
        <dbReference type="EMBL" id="ETO15706.1"/>
    </source>
</evidence>
<dbReference type="Gene3D" id="3.40.1190.20">
    <property type="match status" value="1"/>
</dbReference>
<dbReference type="GO" id="GO:0005829">
    <property type="term" value="C:cytosol"/>
    <property type="evidence" value="ECO:0007669"/>
    <property type="project" value="TreeGrafter"/>
</dbReference>
<keyword evidence="7 11" id="KW-0547">Nucleotide-binding</keyword>
<keyword evidence="6 11" id="KW-0660">Purine salvage</keyword>
<keyword evidence="11" id="KW-0460">Magnesium</keyword>
<proteinExistence type="inferred from homology"/>
<evidence type="ECO:0000256" key="5">
    <source>
        <dbReference type="ARBA" id="ARBA00022679"/>
    </source>
</evidence>
<evidence type="ECO:0000256" key="7">
    <source>
        <dbReference type="ARBA" id="ARBA00022741"/>
    </source>
</evidence>
<feature type="domain" description="Carbohydrate kinase PfkB" evidence="12">
    <location>
        <begin position="184"/>
        <end position="388"/>
    </location>
</feature>
<dbReference type="PRINTS" id="PR00989">
    <property type="entry name" value="ADENOKINASE"/>
</dbReference>
<gene>
    <name evidence="13" type="ORF">RFI_21662</name>
</gene>
<dbReference type="PANTHER" id="PTHR45769">
    <property type="entry name" value="ADENOSINE KINASE"/>
    <property type="match status" value="1"/>
</dbReference>
<evidence type="ECO:0000256" key="10">
    <source>
        <dbReference type="PIRSR" id="PIRSR601805-1"/>
    </source>
</evidence>
<dbReference type="Pfam" id="PF00294">
    <property type="entry name" value="PfkB"/>
    <property type="match status" value="2"/>
</dbReference>
<keyword evidence="14" id="KW-1185">Reference proteome</keyword>
<comment type="caution">
    <text evidence="13">The sequence shown here is derived from an EMBL/GenBank/DDBJ whole genome shotgun (WGS) entry which is preliminary data.</text>
</comment>
<sequence>MSRAALHLIDELLGLIGHVSARFSSGTSRKGEEAVSKIRILGIGNPLLDISSAVPKAFLEKYDIRSGNAILAEEKHLPMYDELAQLPAVEYIAGGSTLNTIRVTQWMLQEEGATAYFGCIADDKYGNILEKCAKDDGVFCHFMKVDDVATGTCAVCITDKERYSMQYTHLHFSFFCFFFWGHVMSLVANLSAANKFHVSHLDDSLAQEILNSAQIVYSAGFFLTVSPESALLCAEHCLANNKIYAMNFSAEFIVSIFKDRVLALIPYATHIFTNENEVKKFGEANHIHCTSVAGLASKISVSFQSKRKNKFSLIVTQGADSVLIARDGQVKEYPVKKLPLEKIVDLNGAGDAFVGGYLSRLVQGKSEEECVQAACYAAQFIIQTSGTKLTGKPNFVHSAN</sequence>
<dbReference type="GO" id="GO:0006166">
    <property type="term" value="P:purine ribonucleoside salvage"/>
    <property type="evidence" value="ECO:0007669"/>
    <property type="project" value="UniProtKB-KW"/>
</dbReference>
<protein>
    <recommendedName>
        <fullName evidence="4 11">Adenosine kinase</fullName>
        <shortName evidence="11">AK</shortName>
        <ecNumber evidence="4 11">2.7.1.20</ecNumber>
    </recommendedName>
    <alternativeName>
        <fullName evidence="11">Adenosine 5'-phosphotransferase</fullName>
    </alternativeName>
</protein>